<dbReference type="InterPro" id="IPR001763">
    <property type="entry name" value="Rhodanese-like_dom"/>
</dbReference>
<dbReference type="SUPFAM" id="SSF52821">
    <property type="entry name" value="Rhodanese/Cell cycle control phosphatase"/>
    <property type="match status" value="1"/>
</dbReference>
<dbReference type="EMBL" id="BDIP01000599">
    <property type="protein sequence ID" value="GIQ82126.1"/>
    <property type="molecule type" value="Genomic_DNA"/>
</dbReference>
<evidence type="ECO:0000256" key="2">
    <source>
        <dbReference type="ARBA" id="ARBA00013064"/>
    </source>
</evidence>
<proteinExistence type="inferred from homology"/>
<dbReference type="GO" id="GO:0010971">
    <property type="term" value="P:positive regulation of G2/M transition of mitotic cell cycle"/>
    <property type="evidence" value="ECO:0007669"/>
    <property type="project" value="TreeGrafter"/>
</dbReference>
<dbReference type="EC" id="3.1.3.48" evidence="2"/>
<dbReference type="OrthoDB" id="9999371at2759"/>
<dbReference type="PROSITE" id="PS50206">
    <property type="entry name" value="RHODANESE_3"/>
    <property type="match status" value="1"/>
</dbReference>
<dbReference type="GO" id="GO:0005634">
    <property type="term" value="C:nucleus"/>
    <property type="evidence" value="ECO:0007669"/>
    <property type="project" value="TreeGrafter"/>
</dbReference>
<dbReference type="Pfam" id="PF00581">
    <property type="entry name" value="Rhodanese"/>
    <property type="match status" value="1"/>
</dbReference>
<feature type="compositionally biased region" description="Polar residues" evidence="7">
    <location>
        <begin position="400"/>
        <end position="410"/>
    </location>
</feature>
<dbReference type="PANTHER" id="PTHR10828">
    <property type="entry name" value="M-PHASE INDUCER PHOSPHATASE DUAL SPECIFICITY PHOSPHATASE CDC25"/>
    <property type="match status" value="1"/>
</dbReference>
<dbReference type="InterPro" id="IPR000751">
    <property type="entry name" value="MPI_Phosphatase"/>
</dbReference>
<evidence type="ECO:0000256" key="6">
    <source>
        <dbReference type="ARBA" id="ARBA00023306"/>
    </source>
</evidence>
<feature type="region of interest" description="Disordered" evidence="7">
    <location>
        <begin position="374"/>
        <end position="410"/>
    </location>
</feature>
<dbReference type="Gene3D" id="3.40.250.10">
    <property type="entry name" value="Rhodanese-like domain"/>
    <property type="match status" value="1"/>
</dbReference>
<dbReference type="PANTHER" id="PTHR10828:SF17">
    <property type="entry name" value="PROTEIN-TYROSINE-PHOSPHATASE"/>
    <property type="match status" value="1"/>
</dbReference>
<evidence type="ECO:0000259" key="8">
    <source>
        <dbReference type="PROSITE" id="PS50206"/>
    </source>
</evidence>
<comment type="similarity">
    <text evidence="1">Belongs to the MPI phosphatase family.</text>
</comment>
<keyword evidence="3" id="KW-0132">Cell division</keyword>
<feature type="domain" description="Rhodanese" evidence="8">
    <location>
        <begin position="130"/>
        <end position="243"/>
    </location>
</feature>
<gene>
    <name evidence="9" type="ORF">KIPB_003211</name>
</gene>
<evidence type="ECO:0000256" key="7">
    <source>
        <dbReference type="SAM" id="MobiDB-lite"/>
    </source>
</evidence>
<dbReference type="GO" id="GO:0004725">
    <property type="term" value="F:protein tyrosine phosphatase activity"/>
    <property type="evidence" value="ECO:0007669"/>
    <property type="project" value="UniProtKB-EC"/>
</dbReference>
<dbReference type="GO" id="GO:0051301">
    <property type="term" value="P:cell division"/>
    <property type="evidence" value="ECO:0007669"/>
    <property type="project" value="UniProtKB-KW"/>
</dbReference>
<comment type="caution">
    <text evidence="9">The sequence shown here is derived from an EMBL/GenBank/DDBJ whole genome shotgun (WGS) entry which is preliminary data.</text>
</comment>
<accession>A0A9K3CS40</accession>
<evidence type="ECO:0000313" key="9">
    <source>
        <dbReference type="EMBL" id="GIQ82126.1"/>
    </source>
</evidence>
<dbReference type="GO" id="GO:0005737">
    <property type="term" value="C:cytoplasm"/>
    <property type="evidence" value="ECO:0007669"/>
    <property type="project" value="TreeGrafter"/>
</dbReference>
<keyword evidence="6" id="KW-0131">Cell cycle</keyword>
<organism evidence="9 10">
    <name type="scientific">Kipferlia bialata</name>
    <dbReference type="NCBI Taxonomy" id="797122"/>
    <lineage>
        <taxon>Eukaryota</taxon>
        <taxon>Metamonada</taxon>
        <taxon>Carpediemonas-like organisms</taxon>
        <taxon>Kipferlia</taxon>
    </lineage>
</organism>
<keyword evidence="4" id="KW-0378">Hydrolase</keyword>
<dbReference type="GO" id="GO:0110032">
    <property type="term" value="P:positive regulation of G2/MI transition of meiotic cell cycle"/>
    <property type="evidence" value="ECO:0007669"/>
    <property type="project" value="TreeGrafter"/>
</dbReference>
<dbReference type="SMART" id="SM00450">
    <property type="entry name" value="RHOD"/>
    <property type="match status" value="1"/>
</dbReference>
<keyword evidence="5" id="KW-0904">Protein phosphatase</keyword>
<dbReference type="InterPro" id="IPR036873">
    <property type="entry name" value="Rhodanese-like_dom_sf"/>
</dbReference>
<evidence type="ECO:0000256" key="3">
    <source>
        <dbReference type="ARBA" id="ARBA00022618"/>
    </source>
</evidence>
<evidence type="ECO:0000256" key="5">
    <source>
        <dbReference type="ARBA" id="ARBA00022912"/>
    </source>
</evidence>
<protein>
    <recommendedName>
        <fullName evidence="2">protein-tyrosine-phosphatase</fullName>
        <ecNumber evidence="2">3.1.3.48</ecNumber>
    </recommendedName>
</protein>
<sequence length="410" mass="46302">MNPSSFQLNVPNFEDSRTTFSFAHPPKRVRTDQHHSASTNFRENSINVGFQSVMPATQSAFSSSTSFLPSMGQSQHVVSTASLFEPSSPARKLTSIQQKELPEGNERGSISIHTMANIMRGRPATKGGHVVRDWLVMDCRFGYEFDGGHIRGALHTPCITDAIYALFDTHGNPGRPEGNTSDKYIIVHCEFSQKRGPKMKQFLCSLNRAFSYHVNDNNWGRTDMYPHIYLLDGGYKAFYQCAEYRDMCITHREENPLSQPMYMPMLGKELASAPEKVHFEHLSDHEMSRCSLNKVATRCKFFQDYVQLHVNKLFNTEPMPAAEADHIMHSATVRAYLENRMRENERAILDDRRCEESDRDESVFGVSANGSMFGGSMDDPFPSTLIGDGDEAEDVINGNPWAQSPTLHRP</sequence>
<name>A0A9K3CS40_9EUKA</name>
<evidence type="ECO:0000313" key="10">
    <source>
        <dbReference type="Proteomes" id="UP000265618"/>
    </source>
</evidence>
<dbReference type="AlphaFoldDB" id="A0A9K3CS40"/>
<dbReference type="GO" id="GO:0000086">
    <property type="term" value="P:G2/M transition of mitotic cell cycle"/>
    <property type="evidence" value="ECO:0007669"/>
    <property type="project" value="TreeGrafter"/>
</dbReference>
<dbReference type="PRINTS" id="PR00716">
    <property type="entry name" value="MPIPHPHTASE"/>
</dbReference>
<keyword evidence="10" id="KW-1185">Reference proteome</keyword>
<dbReference type="Proteomes" id="UP000265618">
    <property type="component" value="Unassembled WGS sequence"/>
</dbReference>
<reference evidence="9 10" key="1">
    <citation type="journal article" date="2018" name="PLoS ONE">
        <title>The draft genome of Kipferlia bialata reveals reductive genome evolution in fornicate parasites.</title>
        <authorList>
            <person name="Tanifuji G."/>
            <person name="Takabayashi S."/>
            <person name="Kume K."/>
            <person name="Takagi M."/>
            <person name="Nakayama T."/>
            <person name="Kamikawa R."/>
            <person name="Inagaki Y."/>
            <person name="Hashimoto T."/>
        </authorList>
    </citation>
    <scope>NUCLEOTIDE SEQUENCE [LARGE SCALE GENOMIC DNA]</scope>
    <source>
        <strain evidence="9">NY0173</strain>
    </source>
</reference>
<evidence type="ECO:0000256" key="4">
    <source>
        <dbReference type="ARBA" id="ARBA00022801"/>
    </source>
</evidence>
<evidence type="ECO:0000256" key="1">
    <source>
        <dbReference type="ARBA" id="ARBA00011065"/>
    </source>
</evidence>